<dbReference type="EC" id="2.7.7.65" evidence="1"/>
<gene>
    <name evidence="5" type="ORF">E4Q23_16155</name>
</gene>
<evidence type="ECO:0000256" key="1">
    <source>
        <dbReference type="ARBA" id="ARBA00012528"/>
    </source>
</evidence>
<sequence length="530" mass="57585">MKNLRSFGFASRWRIGTMLLWLVLACLLPGILGVVVLFSREYLNGRAQLERDMIATARAMVQSVDSQLFRAKTVGQVLVTSSALIPHDLAGFHRRARDVIATANVGMNVVLSDENGQQLVNTLREFGEPLPQHGRPEILRRVFETGQPVISEIYVGGVLRKPVLSIDLPVTLAGKVAYVLSIGLLPNDFNAILAAQSFPPGWVSAIFDPTGTIAARTHASEEFVGQKGTAEYIQRISESPEGSMKTITREGIPTLSVWSRSSVTGWSVGIGIPRAILERDLMHTMTWLAAGLVTLLFVGLCLAWLAGRRIAGSVRALTAPAIALGHGQSVPIPGVSIHEAAEVAVALRQTGELLAARTAALEAANRELEQLARVDTLTGLQNRKSANERLHLEFLRFKRSGRPYCVLFMDIDCFKEINDTLGHEAGDQVLRQMATVLKDSLRETDFVARYGGEEFLAILSETTVQGALATAEIVRRTVAEQSFLLVGQVTVSIGVATALDEDKNEEGAVRRADTVLYQAKACGRNAVRSC</sequence>
<accession>A0ABX1U092</accession>
<evidence type="ECO:0000256" key="2">
    <source>
        <dbReference type="ARBA" id="ARBA00034247"/>
    </source>
</evidence>
<dbReference type="InterPro" id="IPR029787">
    <property type="entry name" value="Nucleotide_cyclase"/>
</dbReference>
<dbReference type="InterPro" id="IPR000160">
    <property type="entry name" value="GGDEF_dom"/>
</dbReference>
<dbReference type="PROSITE" id="PS51257">
    <property type="entry name" value="PROKAR_LIPOPROTEIN"/>
    <property type="match status" value="1"/>
</dbReference>
<dbReference type="InterPro" id="IPR043128">
    <property type="entry name" value="Rev_trsase/Diguanyl_cyclase"/>
</dbReference>
<evidence type="ECO:0000313" key="5">
    <source>
        <dbReference type="EMBL" id="NMQ29158.1"/>
    </source>
</evidence>
<dbReference type="CDD" id="cd01949">
    <property type="entry name" value="GGDEF"/>
    <property type="match status" value="1"/>
</dbReference>
<dbReference type="Gene3D" id="3.30.70.270">
    <property type="match status" value="1"/>
</dbReference>
<organism evidence="5 6">
    <name type="scientific">Candidatus Accumulibacter phosphatis</name>
    <dbReference type="NCBI Taxonomy" id="327160"/>
    <lineage>
        <taxon>Bacteria</taxon>
        <taxon>Pseudomonadati</taxon>
        <taxon>Pseudomonadota</taxon>
        <taxon>Betaproteobacteria</taxon>
        <taxon>Candidatus Accumulibacter</taxon>
    </lineage>
</organism>
<dbReference type="EMBL" id="SPMY01000046">
    <property type="protein sequence ID" value="NMQ29158.1"/>
    <property type="molecule type" value="Genomic_DNA"/>
</dbReference>
<keyword evidence="3" id="KW-1133">Transmembrane helix</keyword>
<dbReference type="CDD" id="cd18773">
    <property type="entry name" value="PDC1_HK_sensor"/>
    <property type="match status" value="1"/>
</dbReference>
<comment type="caution">
    <text evidence="5">The sequence shown here is derived from an EMBL/GenBank/DDBJ whole genome shotgun (WGS) entry which is preliminary data.</text>
</comment>
<dbReference type="SUPFAM" id="SSF55073">
    <property type="entry name" value="Nucleotide cyclase"/>
    <property type="match status" value="1"/>
</dbReference>
<reference evidence="5 6" key="1">
    <citation type="submission" date="2019-03" db="EMBL/GenBank/DDBJ databases">
        <title>Metabolic reconstructions from genomes of highly enriched 'Candidatus Accumulibacter' and 'Candidatus Competibacter' bioreactor populations.</title>
        <authorList>
            <person name="Annavajhala M.K."/>
            <person name="Welles L."/>
            <person name="Abbas B."/>
            <person name="Sorokin D."/>
            <person name="Park H."/>
            <person name="Van Loosdrecht M."/>
            <person name="Chandran K."/>
        </authorList>
    </citation>
    <scope>NUCLEOTIDE SEQUENCE [LARGE SCALE GENOMIC DNA]</scope>
    <source>
        <strain evidence="5 6">SBR_S</strain>
    </source>
</reference>
<feature type="domain" description="GGDEF" evidence="4">
    <location>
        <begin position="402"/>
        <end position="530"/>
    </location>
</feature>
<dbReference type="PANTHER" id="PTHR45138:SF9">
    <property type="entry name" value="DIGUANYLATE CYCLASE DGCM-RELATED"/>
    <property type="match status" value="1"/>
</dbReference>
<dbReference type="Proteomes" id="UP000749010">
    <property type="component" value="Unassembled WGS sequence"/>
</dbReference>
<keyword evidence="6" id="KW-1185">Reference proteome</keyword>
<evidence type="ECO:0000313" key="6">
    <source>
        <dbReference type="Proteomes" id="UP000749010"/>
    </source>
</evidence>
<evidence type="ECO:0000259" key="4">
    <source>
        <dbReference type="PROSITE" id="PS50887"/>
    </source>
</evidence>
<dbReference type="CDD" id="cd18774">
    <property type="entry name" value="PDC2_HK_sensor"/>
    <property type="match status" value="1"/>
</dbReference>
<dbReference type="NCBIfam" id="TIGR00254">
    <property type="entry name" value="GGDEF"/>
    <property type="match status" value="1"/>
</dbReference>
<dbReference type="Pfam" id="PF00990">
    <property type="entry name" value="GGDEF"/>
    <property type="match status" value="1"/>
</dbReference>
<dbReference type="Gene3D" id="3.30.450.20">
    <property type="entry name" value="PAS domain"/>
    <property type="match status" value="1"/>
</dbReference>
<comment type="catalytic activity">
    <reaction evidence="2">
        <text>2 GTP = 3',3'-c-di-GMP + 2 diphosphate</text>
        <dbReference type="Rhea" id="RHEA:24898"/>
        <dbReference type="ChEBI" id="CHEBI:33019"/>
        <dbReference type="ChEBI" id="CHEBI:37565"/>
        <dbReference type="ChEBI" id="CHEBI:58805"/>
        <dbReference type="EC" id="2.7.7.65"/>
    </reaction>
</comment>
<dbReference type="InterPro" id="IPR050469">
    <property type="entry name" value="Diguanylate_Cyclase"/>
</dbReference>
<dbReference type="PROSITE" id="PS50887">
    <property type="entry name" value="GGDEF"/>
    <property type="match status" value="1"/>
</dbReference>
<keyword evidence="3" id="KW-0472">Membrane</keyword>
<name>A0ABX1U092_9PROT</name>
<evidence type="ECO:0000256" key="3">
    <source>
        <dbReference type="SAM" id="Phobius"/>
    </source>
</evidence>
<dbReference type="PANTHER" id="PTHR45138">
    <property type="entry name" value="REGULATORY COMPONENTS OF SENSORY TRANSDUCTION SYSTEM"/>
    <property type="match status" value="1"/>
</dbReference>
<feature type="transmembrane region" description="Helical" evidence="3">
    <location>
        <begin position="285"/>
        <end position="306"/>
    </location>
</feature>
<dbReference type="SMART" id="SM00267">
    <property type="entry name" value="GGDEF"/>
    <property type="match status" value="1"/>
</dbReference>
<proteinExistence type="predicted"/>
<keyword evidence="3" id="KW-0812">Transmembrane</keyword>
<protein>
    <recommendedName>
        <fullName evidence="1">diguanylate cyclase</fullName>
        <ecNumber evidence="1">2.7.7.65</ecNumber>
    </recommendedName>
</protein>